<dbReference type="Proteomes" id="UP000009168">
    <property type="component" value="Unassembled WGS sequence"/>
</dbReference>
<dbReference type="EMBL" id="GG662639">
    <property type="protein sequence ID" value="EAR99496.2"/>
    <property type="molecule type" value="Genomic_DNA"/>
</dbReference>
<gene>
    <name evidence="2" type="ORF">TTHERM_00137590</name>
</gene>
<protein>
    <submittedName>
        <fullName evidence="2">Transmembrane protein, putative</fullName>
    </submittedName>
</protein>
<sequence>MNKNQNKKFPLCQIVYHIVINQQTNQKFKSICLKQNKSVLIIIKIKIFIFIKIKVFYLYQNKIQQKYFFKQFIMIKILGIHLQKNKQIYMIKIKNKISHKKRKTMLNIKKQINTDYYDDSEYEQYVINIYRCYSKIQQSGNILDHAFVVLQTNTSFWKLEIGGNKNRVCLVYEKIESSFEKFFGSYKADNIKKVQIKEIIRQSQGYIEKNPYNFVFQNCYDFVKFIMENFTEDITNTYGLQLQEFKQYLKVPLVILKKVLD</sequence>
<evidence type="ECO:0000313" key="3">
    <source>
        <dbReference type="Proteomes" id="UP000009168"/>
    </source>
</evidence>
<keyword evidence="1" id="KW-1133">Transmembrane helix</keyword>
<dbReference type="InParanoid" id="I7MKL2"/>
<accession>I7MKL2</accession>
<dbReference type="RefSeq" id="XP_001019741.2">
    <property type="nucleotide sequence ID" value="XM_001019741.3"/>
</dbReference>
<feature type="transmembrane region" description="Helical" evidence="1">
    <location>
        <begin position="39"/>
        <end position="59"/>
    </location>
</feature>
<dbReference type="AlphaFoldDB" id="I7MKL2"/>
<dbReference type="GeneID" id="7843772"/>
<organism evidence="2 3">
    <name type="scientific">Tetrahymena thermophila (strain SB210)</name>
    <dbReference type="NCBI Taxonomy" id="312017"/>
    <lineage>
        <taxon>Eukaryota</taxon>
        <taxon>Sar</taxon>
        <taxon>Alveolata</taxon>
        <taxon>Ciliophora</taxon>
        <taxon>Intramacronucleata</taxon>
        <taxon>Oligohymenophorea</taxon>
        <taxon>Hymenostomatida</taxon>
        <taxon>Tetrahymenina</taxon>
        <taxon>Tetrahymenidae</taxon>
        <taxon>Tetrahymena</taxon>
    </lineage>
</organism>
<evidence type="ECO:0000256" key="1">
    <source>
        <dbReference type="SAM" id="Phobius"/>
    </source>
</evidence>
<keyword evidence="1" id="KW-0472">Membrane</keyword>
<proteinExistence type="predicted"/>
<evidence type="ECO:0000313" key="2">
    <source>
        <dbReference type="EMBL" id="EAR99496.2"/>
    </source>
</evidence>
<dbReference type="KEGG" id="tet:TTHERM_00137590"/>
<keyword evidence="1 2" id="KW-0812">Transmembrane</keyword>
<keyword evidence="3" id="KW-1185">Reference proteome</keyword>
<name>I7MKL2_TETTS</name>
<reference evidence="3" key="1">
    <citation type="journal article" date="2006" name="PLoS Biol.">
        <title>Macronuclear genome sequence of the ciliate Tetrahymena thermophila, a model eukaryote.</title>
        <authorList>
            <person name="Eisen J.A."/>
            <person name="Coyne R.S."/>
            <person name="Wu M."/>
            <person name="Wu D."/>
            <person name="Thiagarajan M."/>
            <person name="Wortman J.R."/>
            <person name="Badger J.H."/>
            <person name="Ren Q."/>
            <person name="Amedeo P."/>
            <person name="Jones K.M."/>
            <person name="Tallon L.J."/>
            <person name="Delcher A.L."/>
            <person name="Salzberg S.L."/>
            <person name="Silva J.C."/>
            <person name="Haas B.J."/>
            <person name="Majoros W.H."/>
            <person name="Farzad M."/>
            <person name="Carlton J.M."/>
            <person name="Smith R.K. Jr."/>
            <person name="Garg J."/>
            <person name="Pearlman R.E."/>
            <person name="Karrer K.M."/>
            <person name="Sun L."/>
            <person name="Manning G."/>
            <person name="Elde N.C."/>
            <person name="Turkewitz A.P."/>
            <person name="Asai D.J."/>
            <person name="Wilkes D.E."/>
            <person name="Wang Y."/>
            <person name="Cai H."/>
            <person name="Collins K."/>
            <person name="Stewart B.A."/>
            <person name="Lee S.R."/>
            <person name="Wilamowska K."/>
            <person name="Weinberg Z."/>
            <person name="Ruzzo W.L."/>
            <person name="Wloga D."/>
            <person name="Gaertig J."/>
            <person name="Frankel J."/>
            <person name="Tsao C.-C."/>
            <person name="Gorovsky M.A."/>
            <person name="Keeling P.J."/>
            <person name="Waller R.F."/>
            <person name="Patron N.J."/>
            <person name="Cherry J.M."/>
            <person name="Stover N.A."/>
            <person name="Krieger C.J."/>
            <person name="del Toro C."/>
            <person name="Ryder H.F."/>
            <person name="Williamson S.C."/>
            <person name="Barbeau R.A."/>
            <person name="Hamilton E.P."/>
            <person name="Orias E."/>
        </authorList>
    </citation>
    <scope>NUCLEOTIDE SEQUENCE [LARGE SCALE GENOMIC DNA]</scope>
    <source>
        <strain evidence="3">SB210</strain>
    </source>
</reference>